<dbReference type="InterPro" id="IPR026057">
    <property type="entry name" value="TBL_C"/>
</dbReference>
<comment type="caution">
    <text evidence="9">The sequence shown here is derived from an EMBL/GenBank/DDBJ whole genome shotgun (WGS) entry which is preliminary data.</text>
</comment>
<evidence type="ECO:0000256" key="3">
    <source>
        <dbReference type="ARBA" id="ARBA00022692"/>
    </source>
</evidence>
<evidence type="ECO:0000256" key="1">
    <source>
        <dbReference type="ARBA" id="ARBA00004167"/>
    </source>
</evidence>
<dbReference type="PANTHER" id="PTHR32285:SF329">
    <property type="entry name" value="PROTEIN PMR5-LIKE ISOFORM X1"/>
    <property type="match status" value="1"/>
</dbReference>
<feature type="domain" description="Trichome birefringence-like C-terminal" evidence="7">
    <location>
        <begin position="105"/>
        <end position="383"/>
    </location>
</feature>
<evidence type="ECO:0000259" key="7">
    <source>
        <dbReference type="Pfam" id="PF13839"/>
    </source>
</evidence>
<organism evidence="9 10">
    <name type="scientific">Cuscuta epithymum</name>
    <dbReference type="NCBI Taxonomy" id="186058"/>
    <lineage>
        <taxon>Eukaryota</taxon>
        <taxon>Viridiplantae</taxon>
        <taxon>Streptophyta</taxon>
        <taxon>Embryophyta</taxon>
        <taxon>Tracheophyta</taxon>
        <taxon>Spermatophyta</taxon>
        <taxon>Magnoliopsida</taxon>
        <taxon>eudicotyledons</taxon>
        <taxon>Gunneridae</taxon>
        <taxon>Pentapetalae</taxon>
        <taxon>asterids</taxon>
        <taxon>lamiids</taxon>
        <taxon>Solanales</taxon>
        <taxon>Convolvulaceae</taxon>
        <taxon>Cuscuteae</taxon>
        <taxon>Cuscuta</taxon>
        <taxon>Cuscuta subgen. Cuscuta</taxon>
    </lineage>
</organism>
<evidence type="ECO:0000313" key="9">
    <source>
        <dbReference type="EMBL" id="CAH9074056.1"/>
    </source>
</evidence>
<dbReference type="InterPro" id="IPR025846">
    <property type="entry name" value="TBL_N"/>
</dbReference>
<evidence type="ECO:0000256" key="2">
    <source>
        <dbReference type="ARBA" id="ARBA00007727"/>
    </source>
</evidence>
<evidence type="ECO:0000256" key="6">
    <source>
        <dbReference type="ARBA" id="ARBA00023136"/>
    </source>
</evidence>
<accession>A0AAV0CH34</accession>
<keyword evidence="5" id="KW-1133">Transmembrane helix</keyword>
<dbReference type="GO" id="GO:0005794">
    <property type="term" value="C:Golgi apparatus"/>
    <property type="evidence" value="ECO:0007669"/>
    <property type="project" value="TreeGrafter"/>
</dbReference>
<dbReference type="GO" id="GO:0016020">
    <property type="term" value="C:membrane"/>
    <property type="evidence" value="ECO:0007669"/>
    <property type="project" value="UniProtKB-SubCell"/>
</dbReference>
<dbReference type="AlphaFoldDB" id="A0AAV0CH34"/>
<evidence type="ECO:0008006" key="11">
    <source>
        <dbReference type="Google" id="ProtNLM"/>
    </source>
</evidence>
<keyword evidence="10" id="KW-1185">Reference proteome</keyword>
<comment type="similarity">
    <text evidence="2">Belongs to the PC-esterase family. TBL subfamily.</text>
</comment>
<evidence type="ECO:0000256" key="5">
    <source>
        <dbReference type="ARBA" id="ARBA00022989"/>
    </source>
</evidence>
<name>A0AAV0CH34_9ASTE</name>
<sequence length="389" mass="44032">MALLSPSNVFSYSFTALFLLSLYLRSTAYYVWKGRHSQQQHLQQARMPVIKPSCDMFYGSWIYDESYPLYSPSSCNFIDSTFDCGRRPDTNYLKYRWQPAACDPPSFNGIQFLNKMRGKSVMFVGDSLSRNQFESLICMIQTLISPSDPKPQTQMNGGDPLSSVSFPEYGVKISYYKAVFLVDIDMYQGKRYLKLDDIRGNGNAWLNADVLSFNTGHWWSHSGSTQGWDYVEYDGVQHQAFQSPLDALERGLRTWSQWVDINVDFRRTKVFFQNISPTHYGSGQWNIGPTTTTSESCTGQTGPSTTYPVTYPDPIEEVLANVIGGMKNPPFLLNITALSEMRKDGHPSVYSASSSSAEMANQKTADCSHWCLPGLPDTWNVLFNYALSF</sequence>
<dbReference type="Pfam" id="PF13839">
    <property type="entry name" value="PC-Esterase"/>
    <property type="match status" value="1"/>
</dbReference>
<feature type="domain" description="Trichome birefringence-like N-terminal" evidence="8">
    <location>
        <begin position="53"/>
        <end position="103"/>
    </location>
</feature>
<dbReference type="InterPro" id="IPR029962">
    <property type="entry name" value="TBL"/>
</dbReference>
<evidence type="ECO:0000259" key="8">
    <source>
        <dbReference type="Pfam" id="PF14416"/>
    </source>
</evidence>
<reference evidence="9" key="1">
    <citation type="submission" date="2022-07" db="EMBL/GenBank/DDBJ databases">
        <authorList>
            <person name="Macas J."/>
            <person name="Novak P."/>
            <person name="Neumann P."/>
        </authorList>
    </citation>
    <scope>NUCLEOTIDE SEQUENCE</scope>
</reference>
<dbReference type="Proteomes" id="UP001152523">
    <property type="component" value="Unassembled WGS sequence"/>
</dbReference>
<dbReference type="PANTHER" id="PTHR32285">
    <property type="entry name" value="PROTEIN TRICHOME BIREFRINGENCE-LIKE 9-RELATED"/>
    <property type="match status" value="1"/>
</dbReference>
<evidence type="ECO:0000313" key="10">
    <source>
        <dbReference type="Proteomes" id="UP001152523"/>
    </source>
</evidence>
<protein>
    <recommendedName>
        <fullName evidence="11">Trichome birefringence-like N-terminal domain-containing protein</fullName>
    </recommendedName>
</protein>
<keyword evidence="3" id="KW-0812">Transmembrane</keyword>
<dbReference type="EMBL" id="CAMAPF010000026">
    <property type="protein sequence ID" value="CAH9074056.1"/>
    <property type="molecule type" value="Genomic_DNA"/>
</dbReference>
<keyword evidence="4" id="KW-0735">Signal-anchor</keyword>
<comment type="subcellular location">
    <subcellularLocation>
        <location evidence="1">Membrane</location>
        <topology evidence="1">Single-pass membrane protein</topology>
    </subcellularLocation>
</comment>
<evidence type="ECO:0000256" key="4">
    <source>
        <dbReference type="ARBA" id="ARBA00022968"/>
    </source>
</evidence>
<gene>
    <name evidence="9" type="ORF">CEPIT_LOCUS4892</name>
</gene>
<dbReference type="Pfam" id="PF14416">
    <property type="entry name" value="PMR5N"/>
    <property type="match status" value="1"/>
</dbReference>
<dbReference type="GO" id="GO:0016413">
    <property type="term" value="F:O-acetyltransferase activity"/>
    <property type="evidence" value="ECO:0007669"/>
    <property type="project" value="InterPro"/>
</dbReference>
<proteinExistence type="inferred from homology"/>
<keyword evidence="6" id="KW-0472">Membrane</keyword>